<keyword evidence="1" id="KW-0472">Membrane</keyword>
<keyword evidence="1" id="KW-1133">Transmembrane helix</keyword>
<feature type="transmembrane region" description="Helical" evidence="1">
    <location>
        <begin position="230"/>
        <end position="247"/>
    </location>
</feature>
<proteinExistence type="predicted"/>
<feature type="transmembrane region" description="Helical" evidence="1">
    <location>
        <begin position="103"/>
        <end position="123"/>
    </location>
</feature>
<organism evidence="2">
    <name type="scientific">Archaeoglobus fulgidus</name>
    <dbReference type="NCBI Taxonomy" id="2234"/>
    <lineage>
        <taxon>Archaea</taxon>
        <taxon>Methanobacteriati</taxon>
        <taxon>Methanobacteriota</taxon>
        <taxon>Archaeoglobi</taxon>
        <taxon>Archaeoglobales</taxon>
        <taxon>Archaeoglobaceae</taxon>
        <taxon>Archaeoglobus</taxon>
    </lineage>
</organism>
<accession>A0A7C3MEM8</accession>
<protein>
    <submittedName>
        <fullName evidence="2">Uncharacterized protein</fullName>
    </submittedName>
</protein>
<comment type="caution">
    <text evidence="2">The sequence shown here is derived from an EMBL/GenBank/DDBJ whole genome shotgun (WGS) entry which is preliminary data.</text>
</comment>
<reference evidence="2" key="1">
    <citation type="journal article" date="2020" name="mSystems">
        <title>Genome- and Community-Level Interaction Insights into Carbon Utilization and Element Cycling Functions of Hydrothermarchaeota in Hydrothermal Sediment.</title>
        <authorList>
            <person name="Zhou Z."/>
            <person name="Liu Y."/>
            <person name="Xu W."/>
            <person name="Pan J."/>
            <person name="Luo Z.H."/>
            <person name="Li M."/>
        </authorList>
    </citation>
    <scope>NUCLEOTIDE SEQUENCE [LARGE SCALE GENOMIC DNA]</scope>
    <source>
        <strain evidence="2">SpSt-87</strain>
    </source>
</reference>
<feature type="transmembrane region" description="Helical" evidence="1">
    <location>
        <begin position="166"/>
        <end position="189"/>
    </location>
</feature>
<keyword evidence="1" id="KW-0812">Transmembrane</keyword>
<feature type="transmembrane region" description="Helical" evidence="1">
    <location>
        <begin position="201"/>
        <end position="218"/>
    </location>
</feature>
<evidence type="ECO:0000313" key="2">
    <source>
        <dbReference type="EMBL" id="HFW31676.1"/>
    </source>
</evidence>
<sequence length="391" mass="44797">MKLDRTIKAIIMRTAILAAFLSISYWILCPGGLLEQLFSIDLSFLFLPIAVFSAMHYLSKVNDLILASEISKVLGITINRLGIITALYLLAKNWVLDIWSTALFWMFVIALIAVSGHTIISLAKIFNETLLVIFLKAISFFLVGMAFSTLLNSLSYSPLKALSEVVLWTFIVAAIISLLTLFSFSSNLYLRFIATKLGSKVLWVAFLMFLVLEYFLLLRPEIVRYSDPGQVTLAEWGIVCFSFWLFYRNLKSQVNNHLAKEMEMEDWTKLVQTIQHEIDPEHAYLADEVREFIDRGVKDGIIARLVSVMVLNGMGDGNIRRVVSRLLEYSDIPYPRIRLDRWIRKIDEENRRRRRELLKTLLDEIGQEIRSGGSSRFFKAEKLEVKMGGMG</sequence>
<gene>
    <name evidence="2" type="ORF">ENW66_01790</name>
</gene>
<feature type="transmembrane region" description="Helical" evidence="1">
    <location>
        <begin position="70"/>
        <end position="91"/>
    </location>
</feature>
<dbReference type="AlphaFoldDB" id="A0A7C3MEM8"/>
<dbReference type="EMBL" id="DTLB01000008">
    <property type="protein sequence ID" value="HFW31676.1"/>
    <property type="molecule type" value="Genomic_DNA"/>
</dbReference>
<evidence type="ECO:0000256" key="1">
    <source>
        <dbReference type="SAM" id="Phobius"/>
    </source>
</evidence>
<feature type="transmembrane region" description="Helical" evidence="1">
    <location>
        <begin position="40"/>
        <end position="58"/>
    </location>
</feature>
<feature type="transmembrane region" description="Helical" evidence="1">
    <location>
        <begin position="130"/>
        <end position="154"/>
    </location>
</feature>
<feature type="transmembrane region" description="Helical" evidence="1">
    <location>
        <begin position="7"/>
        <end position="28"/>
    </location>
</feature>
<name>A0A7C3MEM8_ARCFL</name>